<feature type="region of interest" description="Disordered" evidence="1">
    <location>
        <begin position="115"/>
        <end position="135"/>
    </location>
</feature>
<dbReference type="PANTHER" id="PTHR33240">
    <property type="entry name" value="OS08G0508500 PROTEIN"/>
    <property type="match status" value="1"/>
</dbReference>
<name>A0AAW2L032_SESRA</name>
<sequence>MDLSDLRLKPVNIPLVGFGGSKVVLEGIIDLLVSIGEEPTRKTCMIQFLVVDSPFAYNAVLGRLGLNIFRALVSTYHLKLKFLTKGGEGEVRCDQKEARQCDNLLIKNSSLEKTKDKRKVGDQGGENEEIKKMKSERIEPIEEYKEIELLPGELNIPPRLGHR</sequence>
<dbReference type="EMBL" id="JACGWJ010000026">
    <property type="protein sequence ID" value="KAL0312147.1"/>
    <property type="molecule type" value="Genomic_DNA"/>
</dbReference>
<dbReference type="AlphaFoldDB" id="A0AAW2L032"/>
<evidence type="ECO:0000256" key="1">
    <source>
        <dbReference type="SAM" id="MobiDB-lite"/>
    </source>
</evidence>
<reference evidence="2" key="1">
    <citation type="submission" date="2020-06" db="EMBL/GenBank/DDBJ databases">
        <authorList>
            <person name="Li T."/>
            <person name="Hu X."/>
            <person name="Zhang T."/>
            <person name="Song X."/>
            <person name="Zhang H."/>
            <person name="Dai N."/>
            <person name="Sheng W."/>
            <person name="Hou X."/>
            <person name="Wei L."/>
        </authorList>
    </citation>
    <scope>NUCLEOTIDE SEQUENCE</scope>
    <source>
        <strain evidence="2">G02</strain>
        <tissue evidence="2">Leaf</tissue>
    </source>
</reference>
<reference evidence="2" key="2">
    <citation type="journal article" date="2024" name="Plant">
        <title>Genomic evolution and insights into agronomic trait innovations of Sesamum species.</title>
        <authorList>
            <person name="Miao H."/>
            <person name="Wang L."/>
            <person name="Qu L."/>
            <person name="Liu H."/>
            <person name="Sun Y."/>
            <person name="Le M."/>
            <person name="Wang Q."/>
            <person name="Wei S."/>
            <person name="Zheng Y."/>
            <person name="Lin W."/>
            <person name="Duan Y."/>
            <person name="Cao H."/>
            <person name="Xiong S."/>
            <person name="Wang X."/>
            <person name="Wei L."/>
            <person name="Li C."/>
            <person name="Ma Q."/>
            <person name="Ju M."/>
            <person name="Zhao R."/>
            <person name="Li G."/>
            <person name="Mu C."/>
            <person name="Tian Q."/>
            <person name="Mei H."/>
            <person name="Zhang T."/>
            <person name="Gao T."/>
            <person name="Zhang H."/>
        </authorList>
    </citation>
    <scope>NUCLEOTIDE SEQUENCE</scope>
    <source>
        <strain evidence="2">G02</strain>
    </source>
</reference>
<protein>
    <submittedName>
        <fullName evidence="2">Uncharacterized protein</fullName>
    </submittedName>
</protein>
<gene>
    <name evidence="2" type="ORF">Sradi_5614000</name>
</gene>
<accession>A0AAW2L032</accession>
<comment type="caution">
    <text evidence="2">The sequence shown here is derived from an EMBL/GenBank/DDBJ whole genome shotgun (WGS) entry which is preliminary data.</text>
</comment>
<organism evidence="2">
    <name type="scientific">Sesamum radiatum</name>
    <name type="common">Black benniseed</name>
    <dbReference type="NCBI Taxonomy" id="300843"/>
    <lineage>
        <taxon>Eukaryota</taxon>
        <taxon>Viridiplantae</taxon>
        <taxon>Streptophyta</taxon>
        <taxon>Embryophyta</taxon>
        <taxon>Tracheophyta</taxon>
        <taxon>Spermatophyta</taxon>
        <taxon>Magnoliopsida</taxon>
        <taxon>eudicotyledons</taxon>
        <taxon>Gunneridae</taxon>
        <taxon>Pentapetalae</taxon>
        <taxon>asterids</taxon>
        <taxon>lamiids</taxon>
        <taxon>Lamiales</taxon>
        <taxon>Pedaliaceae</taxon>
        <taxon>Sesamum</taxon>
    </lineage>
</organism>
<dbReference type="PANTHER" id="PTHR33240:SF8">
    <property type="entry name" value="OS03G0439900 PROTEIN"/>
    <property type="match status" value="1"/>
</dbReference>
<proteinExistence type="predicted"/>
<evidence type="ECO:0000313" key="2">
    <source>
        <dbReference type="EMBL" id="KAL0312147.1"/>
    </source>
</evidence>